<dbReference type="EMBL" id="CP051140">
    <property type="protein sequence ID" value="QIW96709.1"/>
    <property type="molecule type" value="Genomic_DNA"/>
</dbReference>
<dbReference type="Proteomes" id="UP000503462">
    <property type="component" value="Chromosome 2"/>
</dbReference>
<dbReference type="InterPro" id="IPR050879">
    <property type="entry name" value="Acyltransferase_3"/>
</dbReference>
<keyword evidence="4" id="KW-1185">Reference proteome</keyword>
<dbReference type="PANTHER" id="PTHR23028:SF134">
    <property type="entry name" value="PUTATIVE (AFU_ORTHOLOGUE AFUA_4G08520)-RELATED"/>
    <property type="match status" value="1"/>
</dbReference>
<sequence>MRLSRHGFARAIFGWTPEEHKISSTSWLDGVRGLAAFLVVMSHYSMEWLSTYADAPFGALVLKDRAVDDVWYFYEGQRLLAPWRLPILRVFMCNGGGQVAVFFVISGFVLTWKPLSLAQAGNYDKLYTSLGSSTFRRWSRLYMPCAIVTLLYLLETQIKHYQGLRPLLYSFWEYLGDVEIWTNPFKTVDEKSFSTMLGLNGVVWTIPFEFGGSIFVYALTLALGRVQNFPRRILCIVLVTIYALFSLQWDLWLFGTGMVLADYTRHSIYRTKQLSRSKSTIWWSCLLLGLFLLSFVPPETTYNSYTTPIYDLSVYLPLPPGWREKVGEFRFWWGAGATLIIASACHLRQVQQFFETAFLQHLGKISFMLYLIHLLVGNLISGTVRPLLYAAFCNYEADPAFDIQVCRISPLLNTAIIISLWCITLPPLFAVAHFLEVYVDRPVTLLGKRVDDTLLNGWQSWGGEEKQHIEQALLLESQDVDEMQMRP</sequence>
<keyword evidence="1" id="KW-0812">Transmembrane</keyword>
<feature type="transmembrane region" description="Helical" evidence="1">
    <location>
        <begin position="329"/>
        <end position="347"/>
    </location>
</feature>
<evidence type="ECO:0000259" key="2">
    <source>
        <dbReference type="Pfam" id="PF01757"/>
    </source>
</evidence>
<feature type="transmembrane region" description="Helical" evidence="1">
    <location>
        <begin position="367"/>
        <end position="392"/>
    </location>
</feature>
<gene>
    <name evidence="3" type="ORF">AMS68_002227</name>
</gene>
<dbReference type="GO" id="GO:0016747">
    <property type="term" value="F:acyltransferase activity, transferring groups other than amino-acyl groups"/>
    <property type="evidence" value="ECO:0007669"/>
    <property type="project" value="InterPro"/>
</dbReference>
<keyword evidence="1" id="KW-1133">Transmembrane helix</keyword>
<dbReference type="InterPro" id="IPR002656">
    <property type="entry name" value="Acyl_transf_3_dom"/>
</dbReference>
<dbReference type="OrthoDB" id="5819582at2759"/>
<feature type="transmembrane region" description="Helical" evidence="1">
    <location>
        <begin position="280"/>
        <end position="297"/>
    </location>
</feature>
<dbReference type="Pfam" id="PF01757">
    <property type="entry name" value="Acyl_transf_3"/>
    <property type="match status" value="1"/>
</dbReference>
<organism evidence="3 4">
    <name type="scientific">Peltaster fructicola</name>
    <dbReference type="NCBI Taxonomy" id="286661"/>
    <lineage>
        <taxon>Eukaryota</taxon>
        <taxon>Fungi</taxon>
        <taxon>Dikarya</taxon>
        <taxon>Ascomycota</taxon>
        <taxon>Pezizomycotina</taxon>
        <taxon>Dothideomycetes</taxon>
        <taxon>Dothideomycetes incertae sedis</taxon>
        <taxon>Peltaster</taxon>
    </lineage>
</organism>
<evidence type="ECO:0000256" key="1">
    <source>
        <dbReference type="SAM" id="Phobius"/>
    </source>
</evidence>
<evidence type="ECO:0000313" key="3">
    <source>
        <dbReference type="EMBL" id="QIW96709.1"/>
    </source>
</evidence>
<evidence type="ECO:0000313" key="4">
    <source>
        <dbReference type="Proteomes" id="UP000503462"/>
    </source>
</evidence>
<keyword evidence="1" id="KW-0472">Membrane</keyword>
<feature type="transmembrane region" description="Helical" evidence="1">
    <location>
        <begin position="412"/>
        <end position="439"/>
    </location>
</feature>
<name>A0A6H0XQF9_9PEZI</name>
<feature type="transmembrane region" description="Helical" evidence="1">
    <location>
        <begin position="138"/>
        <end position="154"/>
    </location>
</feature>
<accession>A0A6H0XQF9</accession>
<proteinExistence type="predicted"/>
<feature type="domain" description="Acyltransferase 3" evidence="2">
    <location>
        <begin position="26"/>
        <end position="387"/>
    </location>
</feature>
<protein>
    <recommendedName>
        <fullName evidence="2">Acyltransferase 3 domain-containing protein</fullName>
    </recommendedName>
</protein>
<dbReference type="PANTHER" id="PTHR23028">
    <property type="entry name" value="ACETYLTRANSFERASE"/>
    <property type="match status" value="1"/>
</dbReference>
<feature type="transmembrane region" description="Helical" evidence="1">
    <location>
        <begin position="87"/>
        <end position="110"/>
    </location>
</feature>
<feature type="transmembrane region" description="Helical" evidence="1">
    <location>
        <begin position="229"/>
        <end position="245"/>
    </location>
</feature>
<reference evidence="3 4" key="1">
    <citation type="journal article" date="2016" name="Sci. Rep.">
        <title>Peltaster fructicola genome reveals evolution from an invasive phytopathogen to an ectophytic parasite.</title>
        <authorList>
            <person name="Xu C."/>
            <person name="Chen H."/>
            <person name="Gleason M.L."/>
            <person name="Xu J.R."/>
            <person name="Liu H."/>
            <person name="Zhang R."/>
            <person name="Sun G."/>
        </authorList>
    </citation>
    <scope>NUCLEOTIDE SEQUENCE [LARGE SCALE GENOMIC DNA]</scope>
    <source>
        <strain evidence="3 4">LNHT1506</strain>
    </source>
</reference>
<dbReference type="AlphaFoldDB" id="A0A6H0XQF9"/>
<feature type="transmembrane region" description="Helical" evidence="1">
    <location>
        <begin position="202"/>
        <end position="222"/>
    </location>
</feature>